<reference evidence="7 8" key="2">
    <citation type="journal article" date="2017" name="Front. Plant Sci.">
        <title>Gene Classification and Mining of Molecular Markers Useful in Red Clover (Trifolium pratense) Breeding.</title>
        <authorList>
            <person name="Istvanek J."/>
            <person name="Dluhosova J."/>
            <person name="Dluhos P."/>
            <person name="Patkova L."/>
            <person name="Nedelnik J."/>
            <person name="Repkova J."/>
        </authorList>
    </citation>
    <scope>NUCLEOTIDE SEQUENCE [LARGE SCALE GENOMIC DNA]</scope>
    <source>
        <strain evidence="8">cv. Tatra</strain>
        <tissue evidence="7">Young leaves</tissue>
    </source>
</reference>
<gene>
    <name evidence="7" type="ORF">L195_g031677</name>
</gene>
<sequence>MSDSKNEATANNGQYGSSEQMKRETTELELSPEEEDIVAKMFRLVGKRWHLIAGRIPGRTAEDIEKYWTSKFSSSSTAC</sequence>
<feature type="domain" description="Myb-like" evidence="5">
    <location>
        <begin position="22"/>
        <end position="72"/>
    </location>
</feature>
<dbReference type="PROSITE" id="PS50090">
    <property type="entry name" value="MYB_LIKE"/>
    <property type="match status" value="1"/>
</dbReference>
<dbReference type="GO" id="GO:0006355">
    <property type="term" value="P:regulation of DNA-templated transcription"/>
    <property type="evidence" value="ECO:0007669"/>
    <property type="project" value="TreeGrafter"/>
</dbReference>
<evidence type="ECO:0000256" key="4">
    <source>
        <dbReference type="SAM" id="MobiDB-lite"/>
    </source>
</evidence>
<evidence type="ECO:0000256" key="3">
    <source>
        <dbReference type="ARBA" id="ARBA00023242"/>
    </source>
</evidence>
<evidence type="ECO:0000259" key="5">
    <source>
        <dbReference type="PROSITE" id="PS50090"/>
    </source>
</evidence>
<evidence type="ECO:0000259" key="6">
    <source>
        <dbReference type="PROSITE" id="PS51294"/>
    </source>
</evidence>
<reference evidence="7 8" key="1">
    <citation type="journal article" date="2014" name="Am. J. Bot.">
        <title>Genome assembly and annotation for red clover (Trifolium pratense; Fabaceae).</title>
        <authorList>
            <person name="Istvanek J."/>
            <person name="Jaros M."/>
            <person name="Krenek A."/>
            <person name="Repkova J."/>
        </authorList>
    </citation>
    <scope>NUCLEOTIDE SEQUENCE [LARGE SCALE GENOMIC DNA]</scope>
    <source>
        <strain evidence="8">cv. Tatra</strain>
        <tissue evidence="7">Young leaves</tissue>
    </source>
</reference>
<comment type="caution">
    <text evidence="7">The sequence shown here is derived from an EMBL/GenBank/DDBJ whole genome shotgun (WGS) entry which is preliminary data.</text>
</comment>
<dbReference type="GO" id="GO:0030154">
    <property type="term" value="P:cell differentiation"/>
    <property type="evidence" value="ECO:0007669"/>
    <property type="project" value="TreeGrafter"/>
</dbReference>
<evidence type="ECO:0000313" key="8">
    <source>
        <dbReference type="Proteomes" id="UP000236291"/>
    </source>
</evidence>
<organism evidence="7 8">
    <name type="scientific">Trifolium pratense</name>
    <name type="common">Red clover</name>
    <dbReference type="NCBI Taxonomy" id="57577"/>
    <lineage>
        <taxon>Eukaryota</taxon>
        <taxon>Viridiplantae</taxon>
        <taxon>Streptophyta</taxon>
        <taxon>Embryophyta</taxon>
        <taxon>Tracheophyta</taxon>
        <taxon>Spermatophyta</taxon>
        <taxon>Magnoliopsida</taxon>
        <taxon>eudicotyledons</taxon>
        <taxon>Gunneridae</taxon>
        <taxon>Pentapetalae</taxon>
        <taxon>rosids</taxon>
        <taxon>fabids</taxon>
        <taxon>Fabales</taxon>
        <taxon>Fabaceae</taxon>
        <taxon>Papilionoideae</taxon>
        <taxon>50 kb inversion clade</taxon>
        <taxon>NPAAA clade</taxon>
        <taxon>Hologalegina</taxon>
        <taxon>IRL clade</taxon>
        <taxon>Trifolieae</taxon>
        <taxon>Trifolium</taxon>
    </lineage>
</organism>
<dbReference type="PANTHER" id="PTHR47998">
    <property type="entry name" value="TRANSCRIPTION FACTOR MYB51-LIKE ISOFORM X1"/>
    <property type="match status" value="1"/>
</dbReference>
<dbReference type="InterPro" id="IPR017930">
    <property type="entry name" value="Myb_dom"/>
</dbReference>
<dbReference type="GO" id="GO:0005634">
    <property type="term" value="C:nucleus"/>
    <property type="evidence" value="ECO:0007669"/>
    <property type="project" value="UniProtKB-SubCell"/>
</dbReference>
<dbReference type="AlphaFoldDB" id="A0A2K3LB38"/>
<keyword evidence="3" id="KW-0539">Nucleus</keyword>
<dbReference type="STRING" id="57577.A0A2K3LB38"/>
<keyword evidence="2" id="KW-0238">DNA-binding</keyword>
<dbReference type="Proteomes" id="UP000236291">
    <property type="component" value="Unassembled WGS sequence"/>
</dbReference>
<feature type="compositionally biased region" description="Polar residues" evidence="4">
    <location>
        <begin position="7"/>
        <end position="19"/>
    </location>
</feature>
<dbReference type="Pfam" id="PF00249">
    <property type="entry name" value="Myb_DNA-binding"/>
    <property type="match status" value="1"/>
</dbReference>
<dbReference type="PANTHER" id="PTHR47998:SF3">
    <property type="entry name" value="TRANSCRIPTION FACTOR TRY-LIKE"/>
    <property type="match status" value="1"/>
</dbReference>
<name>A0A2K3LB38_TRIPR</name>
<evidence type="ECO:0000256" key="1">
    <source>
        <dbReference type="ARBA" id="ARBA00004123"/>
    </source>
</evidence>
<evidence type="ECO:0000256" key="2">
    <source>
        <dbReference type="ARBA" id="ARBA00023125"/>
    </source>
</evidence>
<dbReference type="InterPro" id="IPR015495">
    <property type="entry name" value="Myb_TF_plants"/>
</dbReference>
<dbReference type="PROSITE" id="PS51294">
    <property type="entry name" value="HTH_MYB"/>
    <property type="match status" value="1"/>
</dbReference>
<dbReference type="InterPro" id="IPR009057">
    <property type="entry name" value="Homeodomain-like_sf"/>
</dbReference>
<dbReference type="SMART" id="SM00717">
    <property type="entry name" value="SANT"/>
    <property type="match status" value="1"/>
</dbReference>
<dbReference type="EMBL" id="ASHM01029510">
    <property type="protein sequence ID" value="PNX75736.1"/>
    <property type="molecule type" value="Genomic_DNA"/>
</dbReference>
<feature type="region of interest" description="Disordered" evidence="4">
    <location>
        <begin position="1"/>
        <end position="32"/>
    </location>
</feature>
<dbReference type="Gene3D" id="1.10.10.60">
    <property type="entry name" value="Homeodomain-like"/>
    <property type="match status" value="1"/>
</dbReference>
<feature type="domain" description="HTH myb-type" evidence="6">
    <location>
        <begin position="31"/>
        <end position="76"/>
    </location>
</feature>
<dbReference type="CDD" id="cd00167">
    <property type="entry name" value="SANT"/>
    <property type="match status" value="1"/>
</dbReference>
<proteinExistence type="predicted"/>
<protein>
    <submittedName>
        <fullName evidence="7">Transcription factor cpc-like protein</fullName>
    </submittedName>
</protein>
<evidence type="ECO:0000313" key="7">
    <source>
        <dbReference type="EMBL" id="PNX75736.1"/>
    </source>
</evidence>
<comment type="subcellular location">
    <subcellularLocation>
        <location evidence="1">Nucleus</location>
    </subcellularLocation>
</comment>
<dbReference type="InterPro" id="IPR001005">
    <property type="entry name" value="SANT/Myb"/>
</dbReference>
<accession>A0A2K3LB38</accession>
<dbReference type="GO" id="GO:0000976">
    <property type="term" value="F:transcription cis-regulatory region binding"/>
    <property type="evidence" value="ECO:0007669"/>
    <property type="project" value="TreeGrafter"/>
</dbReference>
<dbReference type="OrthoDB" id="2143914at2759"/>
<dbReference type="SUPFAM" id="SSF46689">
    <property type="entry name" value="Homeodomain-like"/>
    <property type="match status" value="1"/>
</dbReference>